<sequence>MDAGRNTGDFCERFVVNCDFKVLCIIRTAASVANRCPQRDRAASRRGQHSSGHSGTGGACVQNFIFTDARKGGVLRSYHARQRNRAVGAHLRRQAGDTGDGIKRLFELGAAGAIHSTVIMRTAQRDRRVSCWKVQPNLAALRLHTGGSIRVIRTIRFDGEAADRITGGDIRAISKARYSASRVVRLDCQSGRVHNRTAGDGDALVSASHSPAADGVVIAARRSTDGGCNFSACDGNVVIDSAAGNNTGAAQ</sequence>
<organism evidence="2">
    <name type="scientific">bioreactor metagenome</name>
    <dbReference type="NCBI Taxonomy" id="1076179"/>
    <lineage>
        <taxon>unclassified sequences</taxon>
        <taxon>metagenomes</taxon>
        <taxon>ecological metagenomes</taxon>
    </lineage>
</organism>
<accession>A0A644X5J1</accession>
<name>A0A644X5J1_9ZZZZ</name>
<feature type="region of interest" description="Disordered" evidence="1">
    <location>
        <begin position="36"/>
        <end position="56"/>
    </location>
</feature>
<protein>
    <submittedName>
        <fullName evidence="2">Uncharacterized protein</fullName>
    </submittedName>
</protein>
<comment type="caution">
    <text evidence="2">The sequence shown here is derived from an EMBL/GenBank/DDBJ whole genome shotgun (WGS) entry which is preliminary data.</text>
</comment>
<proteinExistence type="predicted"/>
<gene>
    <name evidence="2" type="ORF">SDC9_57760</name>
</gene>
<dbReference type="EMBL" id="VSSQ01001828">
    <property type="protein sequence ID" value="MPM11416.1"/>
    <property type="molecule type" value="Genomic_DNA"/>
</dbReference>
<dbReference type="AlphaFoldDB" id="A0A644X5J1"/>
<reference evidence="2" key="1">
    <citation type="submission" date="2019-08" db="EMBL/GenBank/DDBJ databases">
        <authorList>
            <person name="Kucharzyk K."/>
            <person name="Murdoch R.W."/>
            <person name="Higgins S."/>
            <person name="Loffler F."/>
        </authorList>
    </citation>
    <scope>NUCLEOTIDE SEQUENCE</scope>
</reference>
<evidence type="ECO:0000256" key="1">
    <source>
        <dbReference type="SAM" id="MobiDB-lite"/>
    </source>
</evidence>
<evidence type="ECO:0000313" key="2">
    <source>
        <dbReference type="EMBL" id="MPM11416.1"/>
    </source>
</evidence>